<protein>
    <submittedName>
        <fullName evidence="1">Uncharacterized protein</fullName>
    </submittedName>
</protein>
<dbReference type="PATRIC" id="fig|1618662.3.peg.57"/>
<name>A0A0G1L9F5_9BACT</name>
<accession>A0A0G1L9F5</accession>
<dbReference type="AlphaFoldDB" id="A0A0G1L9F5"/>
<reference evidence="1 2" key="1">
    <citation type="journal article" date="2015" name="Nature">
        <title>rRNA introns, odd ribosomes, and small enigmatic genomes across a large radiation of phyla.</title>
        <authorList>
            <person name="Brown C.T."/>
            <person name="Hug L.A."/>
            <person name="Thomas B.C."/>
            <person name="Sharon I."/>
            <person name="Castelle C.J."/>
            <person name="Singh A."/>
            <person name="Wilkins M.J."/>
            <person name="Williams K.H."/>
            <person name="Banfield J.F."/>
        </authorList>
    </citation>
    <scope>NUCLEOTIDE SEQUENCE [LARGE SCALE GENOMIC DNA]</scope>
</reference>
<evidence type="ECO:0000313" key="2">
    <source>
        <dbReference type="Proteomes" id="UP000033966"/>
    </source>
</evidence>
<organism evidence="1 2">
    <name type="scientific">Candidatus Jorgensenbacteria bacterium GW2011_GWA2_45_13</name>
    <dbReference type="NCBI Taxonomy" id="1618662"/>
    <lineage>
        <taxon>Bacteria</taxon>
        <taxon>Candidatus Joergenseniibacteriota</taxon>
    </lineage>
</organism>
<proteinExistence type="predicted"/>
<sequence>MLKPPRDDNKYNWTHHTWEKMQYYGIAEGRIKRIIRYPARTEEGIAPNTVAVMSPAGTKQYQEIWVMYKLISKVKSQKSKIGKKNIENFRLPEKKIKVITAWRYPGKSPERDPIPSDVLSEIRGLL</sequence>
<gene>
    <name evidence="1" type="ORF">UW92_C0002G0022</name>
</gene>
<evidence type="ECO:0000313" key="1">
    <source>
        <dbReference type="EMBL" id="KKT92378.1"/>
    </source>
</evidence>
<dbReference type="EMBL" id="LCKF01000002">
    <property type="protein sequence ID" value="KKT92378.1"/>
    <property type="molecule type" value="Genomic_DNA"/>
</dbReference>
<comment type="caution">
    <text evidence="1">The sequence shown here is derived from an EMBL/GenBank/DDBJ whole genome shotgun (WGS) entry which is preliminary data.</text>
</comment>
<dbReference type="Proteomes" id="UP000033966">
    <property type="component" value="Unassembled WGS sequence"/>
</dbReference>